<name>A0AAQ4S8F5_GASAC</name>
<evidence type="ECO:0000256" key="3">
    <source>
        <dbReference type="ARBA" id="ARBA00022490"/>
    </source>
</evidence>
<dbReference type="Ensembl" id="ENSGACT00000044776.1">
    <property type="protein sequence ID" value="ENSGACP00000071223.1"/>
    <property type="gene ID" value="ENSGACG00000005314.2"/>
</dbReference>
<comment type="subcellular location">
    <subcellularLocation>
        <location evidence="1">Cell projection</location>
        <location evidence="1">Cilium</location>
    </subcellularLocation>
    <subcellularLocation>
        <location evidence="2">Cytoplasm</location>
        <location evidence="2">Cytoskeleton</location>
    </subcellularLocation>
</comment>
<proteinExistence type="predicted"/>
<evidence type="ECO:0000313" key="9">
    <source>
        <dbReference type="Proteomes" id="UP000007635"/>
    </source>
</evidence>
<protein>
    <submittedName>
        <fullName evidence="8">Enkurin, TRPC channel interacting protein</fullName>
    </submittedName>
</protein>
<organism evidence="8 9">
    <name type="scientific">Gasterosteus aculeatus aculeatus</name>
    <name type="common">three-spined stickleback</name>
    <dbReference type="NCBI Taxonomy" id="481459"/>
    <lineage>
        <taxon>Eukaryota</taxon>
        <taxon>Metazoa</taxon>
        <taxon>Chordata</taxon>
        <taxon>Craniata</taxon>
        <taxon>Vertebrata</taxon>
        <taxon>Euteleostomi</taxon>
        <taxon>Actinopterygii</taxon>
        <taxon>Neopterygii</taxon>
        <taxon>Teleostei</taxon>
        <taxon>Neoteleostei</taxon>
        <taxon>Acanthomorphata</taxon>
        <taxon>Eupercaria</taxon>
        <taxon>Perciformes</taxon>
        <taxon>Cottioidei</taxon>
        <taxon>Gasterosteales</taxon>
        <taxon>Gasterosteidae</taxon>
        <taxon>Gasterosteus</taxon>
    </lineage>
</organism>
<evidence type="ECO:0000256" key="1">
    <source>
        <dbReference type="ARBA" id="ARBA00004138"/>
    </source>
</evidence>
<sequence length="256" mass="29822">MSDLVYPPEVVYNVIPKEKVHSQKPQRYMSKYRPTVLLEEKAAKDAMRTMGPAKVEVPSADKYLKKHSKEPKLHEKTQGSKEVRHTPALKKPPVPARTDKPPMGIHTKRDFIRTAAAAPMKPRPACVDSRGGHKQLLENSGLVPKYIKKKHYGEVPQYLRRLHEEEMRAQEKRDDFVKEQREKRAMKHLSEEERAATLKGLKKSWDELHHEYQGLSFVADTQSKKSHRLRLEAAMKQLEDDIELFERFKTIYIPQK</sequence>
<dbReference type="Pfam" id="PF13864">
    <property type="entry name" value="Enkurin"/>
    <property type="match status" value="1"/>
</dbReference>
<reference evidence="8 9" key="1">
    <citation type="journal article" date="2021" name="G3 (Bethesda)">
        <title>Improved contiguity of the threespine stickleback genome using long-read sequencing.</title>
        <authorList>
            <person name="Nath S."/>
            <person name="Shaw D.E."/>
            <person name="White M.A."/>
        </authorList>
    </citation>
    <scope>NUCLEOTIDE SEQUENCE [LARGE SCALE GENOMIC DNA]</scope>
    <source>
        <strain evidence="8 9">Lake Benthic</strain>
    </source>
</reference>
<keyword evidence="5" id="KW-0966">Cell projection</keyword>
<feature type="compositionally biased region" description="Basic and acidic residues" evidence="6">
    <location>
        <begin position="70"/>
        <end position="85"/>
    </location>
</feature>
<evidence type="ECO:0000256" key="5">
    <source>
        <dbReference type="ARBA" id="ARBA00023273"/>
    </source>
</evidence>
<dbReference type="GeneID" id="120811587"/>
<feature type="region of interest" description="Disordered" evidence="6">
    <location>
        <begin position="66"/>
        <end position="104"/>
    </location>
</feature>
<dbReference type="InterPro" id="IPR027012">
    <property type="entry name" value="Enkurin_dom"/>
</dbReference>
<dbReference type="KEGG" id="gat:120811587"/>
<dbReference type="Proteomes" id="UP000007635">
    <property type="component" value="Chromosome XXI"/>
</dbReference>
<accession>A0AAQ4S8F5</accession>
<dbReference type="PROSITE" id="PS51665">
    <property type="entry name" value="ENKURIN"/>
    <property type="match status" value="1"/>
</dbReference>
<dbReference type="RefSeq" id="XP_040023004.1">
    <property type="nucleotide sequence ID" value="XM_040167070.1"/>
</dbReference>
<feature type="domain" description="Enkurin" evidence="7">
    <location>
        <begin position="161"/>
        <end position="253"/>
    </location>
</feature>
<dbReference type="AlphaFoldDB" id="A0AAQ4S8F5"/>
<evidence type="ECO:0000256" key="4">
    <source>
        <dbReference type="ARBA" id="ARBA00023212"/>
    </source>
</evidence>
<dbReference type="GO" id="GO:0005516">
    <property type="term" value="F:calmodulin binding"/>
    <property type="evidence" value="ECO:0007669"/>
    <property type="project" value="TreeGrafter"/>
</dbReference>
<evidence type="ECO:0000259" key="7">
    <source>
        <dbReference type="PROSITE" id="PS51665"/>
    </source>
</evidence>
<dbReference type="GeneTree" id="ENSGT00940000153866"/>
<reference evidence="8" key="2">
    <citation type="submission" date="2025-08" db="UniProtKB">
        <authorList>
            <consortium name="Ensembl"/>
        </authorList>
    </citation>
    <scope>IDENTIFICATION</scope>
</reference>
<evidence type="ECO:0000256" key="6">
    <source>
        <dbReference type="SAM" id="MobiDB-lite"/>
    </source>
</evidence>
<dbReference type="CTD" id="219670"/>
<reference evidence="8" key="3">
    <citation type="submission" date="2025-09" db="UniProtKB">
        <authorList>
            <consortium name="Ensembl"/>
        </authorList>
    </citation>
    <scope>IDENTIFICATION</scope>
</reference>
<dbReference type="PANTHER" id="PTHR21490:SF0">
    <property type="entry name" value="ENKURIN"/>
    <property type="match status" value="1"/>
</dbReference>
<keyword evidence="9" id="KW-1185">Reference proteome</keyword>
<dbReference type="InterPro" id="IPR052102">
    <property type="entry name" value="Enkurin_domain-protein"/>
</dbReference>
<evidence type="ECO:0000256" key="2">
    <source>
        <dbReference type="ARBA" id="ARBA00004245"/>
    </source>
</evidence>
<keyword evidence="4" id="KW-0206">Cytoskeleton</keyword>
<dbReference type="GO" id="GO:0001669">
    <property type="term" value="C:acrosomal vesicle"/>
    <property type="evidence" value="ECO:0007669"/>
    <property type="project" value="TreeGrafter"/>
</dbReference>
<keyword evidence="3" id="KW-0963">Cytoplasm</keyword>
<dbReference type="PANTHER" id="PTHR21490">
    <property type="entry name" value="ENKURIN-RELATED"/>
    <property type="match status" value="1"/>
</dbReference>
<dbReference type="GO" id="GO:0005879">
    <property type="term" value="C:axonemal microtubule"/>
    <property type="evidence" value="ECO:0007669"/>
    <property type="project" value="TreeGrafter"/>
</dbReference>
<evidence type="ECO:0000313" key="8">
    <source>
        <dbReference type="Ensembl" id="ENSGACP00000071223.1"/>
    </source>
</evidence>